<organism evidence="1">
    <name type="scientific">Amphimedon queenslandica</name>
    <name type="common">Sponge</name>
    <dbReference type="NCBI Taxonomy" id="400682"/>
    <lineage>
        <taxon>Eukaryota</taxon>
        <taxon>Metazoa</taxon>
        <taxon>Porifera</taxon>
        <taxon>Demospongiae</taxon>
        <taxon>Heteroscleromorpha</taxon>
        <taxon>Haplosclerida</taxon>
        <taxon>Niphatidae</taxon>
        <taxon>Amphimedon</taxon>
    </lineage>
</organism>
<dbReference type="InParanoid" id="A0A1X7V4M9"/>
<dbReference type="EnsemblMetazoa" id="Aqu2.1.34931_001">
    <property type="protein sequence ID" value="Aqu2.1.34931_001"/>
    <property type="gene ID" value="Aqu2.1.34931"/>
</dbReference>
<reference evidence="1" key="1">
    <citation type="submission" date="2017-05" db="UniProtKB">
        <authorList>
            <consortium name="EnsemblMetazoa"/>
        </authorList>
    </citation>
    <scope>IDENTIFICATION</scope>
</reference>
<accession>A0A1X7V4M9</accession>
<protein>
    <submittedName>
        <fullName evidence="1">Uncharacterized protein</fullName>
    </submittedName>
</protein>
<proteinExistence type="predicted"/>
<sequence length="134" mass="15037">MEDVVNKLNEICNTLSQLEDHLLTVSSLPNVTSSASPEQKLLLDAVILLGSITKDWNKQCSDNMQNNSNCNSAYEIHTILYNTVTDIDKILNDVLSNSLHILEPYGAIEKMHETFTIVLHLYEMVGNCMESPQL</sequence>
<evidence type="ECO:0000313" key="1">
    <source>
        <dbReference type="EnsemblMetazoa" id="Aqu2.1.34931_001"/>
    </source>
</evidence>
<dbReference type="AlphaFoldDB" id="A0A1X7V4M9"/>
<name>A0A1X7V4M9_AMPQE</name>